<comment type="cofactor">
    <cofactor evidence="7">
        <name>Zn(2+)</name>
        <dbReference type="ChEBI" id="CHEBI:29105"/>
    </cofactor>
    <text evidence="7">Binds 1 zinc ion per subunit.</text>
</comment>
<dbReference type="GO" id="GO:0046872">
    <property type="term" value="F:metal ion binding"/>
    <property type="evidence" value="ECO:0007669"/>
    <property type="project" value="UniProtKB-KW"/>
</dbReference>
<keyword evidence="10" id="KW-1185">Reference proteome</keyword>
<sequence>MKGYQLFVILIALTAAVLGSQDTVYVHLIPHSHDDYGWIFNIQELYNNPSPFQGQGAVKDILNSVYTEVQKSPNRKFNQVEVGFLDIWWDSLSEQQRDTYRSLVQSGQIEILNGGWVMHDEATAYFEDLIENMTVGHLWVKDKFNIIPTVGWQLDPFGHQNANAALYSQMGLNAQWFARIDYQDYAQRSQNKGFEMIWSPEQNSGEENYIFSAVNYKHYSPPQNFYFETGQVVNQYNVAQKAQEFVQYFKIMNQYYRGKHLFHTMGEDFAYSRANVWYESMDMLIEYINSRSDQYNMKILYSTPSNYLKELQKQNESYPVNKYDFFPYADKSNAFWTGYFTSRPSIKGFTKDSGRYLQAIRNIFSTESILKISNQFKVNYQNILYALQNFEQQVAMMMHHDAVTGTERQKVAYDYIQRLNKGYSLIRDQLHPLLQEYTNKQINENDINYVQCNWNATITQCDITQKQLGQGSPVLLMIYNPSTTRQQLTRIKVPQISLSVLNVENQQITADVICSNPQDDKDCDLYFLDKFEGYSFQYYKIVVSPLSNSIVKPYIKKQSSDEIEINLSQTQVLSINTATFNFRLSTWQEIKDDYIRSYRLFSNSFQIQYNYYTSSTDNYQSSGAYIFRPNQQSSMPYSEIKSATVYKGKVVTVVTLDGTKTTTQLRFSSIYQQKQACEVETFIHSIDVNDGVGKEVVMLINTNYKNDGKFFTDSNGLELQQRQVNFRNTWDLKQTEPVSGNYYPIGAIIGLEDQETKQRVLVVNDRSQGGTSLNQGQIEIMIHRRILRDDGRGVAESLNEFDDIKAQQGLQQKVRHYIVFEKEKESTGRLIQNNLDSAHQIFISKTSQNLFQLSQNFSNLFENSPFVSNKNPYLRVYLKQFPDYYTLRLYNIHDFVNAEFKLDSKFKILDELTLTANQSKQTMLQNKYKWKADNGQTFQPSFQSNLEQEKQTNSMTVKPLQLRVFKISLVN</sequence>
<reference evidence="10" key="1">
    <citation type="journal article" date="2006" name="PLoS Biol.">
        <title>Macronuclear genome sequence of the ciliate Tetrahymena thermophila, a model eukaryote.</title>
        <authorList>
            <person name="Eisen J.A."/>
            <person name="Coyne R.S."/>
            <person name="Wu M."/>
            <person name="Wu D."/>
            <person name="Thiagarajan M."/>
            <person name="Wortman J.R."/>
            <person name="Badger J.H."/>
            <person name="Ren Q."/>
            <person name="Amedeo P."/>
            <person name="Jones K.M."/>
            <person name="Tallon L.J."/>
            <person name="Delcher A.L."/>
            <person name="Salzberg S.L."/>
            <person name="Silva J.C."/>
            <person name="Haas B.J."/>
            <person name="Majoros W.H."/>
            <person name="Farzad M."/>
            <person name="Carlton J.M."/>
            <person name="Smith R.K. Jr."/>
            <person name="Garg J."/>
            <person name="Pearlman R.E."/>
            <person name="Karrer K.M."/>
            <person name="Sun L."/>
            <person name="Manning G."/>
            <person name="Elde N.C."/>
            <person name="Turkewitz A.P."/>
            <person name="Asai D.J."/>
            <person name="Wilkes D.E."/>
            <person name="Wang Y."/>
            <person name="Cai H."/>
            <person name="Collins K."/>
            <person name="Stewart B.A."/>
            <person name="Lee S.R."/>
            <person name="Wilamowska K."/>
            <person name="Weinberg Z."/>
            <person name="Ruzzo W.L."/>
            <person name="Wloga D."/>
            <person name="Gaertig J."/>
            <person name="Frankel J."/>
            <person name="Tsao C.-C."/>
            <person name="Gorovsky M.A."/>
            <person name="Keeling P.J."/>
            <person name="Waller R.F."/>
            <person name="Patron N.J."/>
            <person name="Cherry J.M."/>
            <person name="Stover N.A."/>
            <person name="Krieger C.J."/>
            <person name="del Toro C."/>
            <person name="Ryder H.F."/>
            <person name="Williamson S.C."/>
            <person name="Barbeau R.A."/>
            <person name="Hamilton E.P."/>
            <person name="Orias E."/>
        </authorList>
    </citation>
    <scope>NUCLEOTIDE SEQUENCE [LARGE SCALE GENOMIC DNA]</scope>
    <source>
        <strain evidence="10">SB210</strain>
    </source>
</reference>
<dbReference type="InterPro" id="IPR011682">
    <property type="entry name" value="Glyco_hydro_38_C"/>
</dbReference>
<dbReference type="FunFam" id="1.20.1270.50:FF:000002">
    <property type="entry name" value="Alpha-mannosidase"/>
    <property type="match status" value="1"/>
</dbReference>
<dbReference type="EMBL" id="GG662532">
    <property type="protein sequence ID" value="EAS02490.2"/>
    <property type="molecule type" value="Genomic_DNA"/>
</dbReference>
<evidence type="ECO:0000256" key="2">
    <source>
        <dbReference type="ARBA" id="ARBA00022723"/>
    </source>
</evidence>
<dbReference type="InterPro" id="IPR011330">
    <property type="entry name" value="Glyco_hydro/deAcase_b/a-brl"/>
</dbReference>
<dbReference type="InterPro" id="IPR028995">
    <property type="entry name" value="Glyco_hydro_57/38_cen_sf"/>
</dbReference>
<dbReference type="InterPro" id="IPR011013">
    <property type="entry name" value="Gal_mutarotase_sf_dom"/>
</dbReference>
<dbReference type="InParanoid" id="Q241T0"/>
<evidence type="ECO:0000259" key="8">
    <source>
        <dbReference type="SMART" id="SM00872"/>
    </source>
</evidence>
<dbReference type="InterPro" id="IPR000602">
    <property type="entry name" value="Glyco_hydro_38_N"/>
</dbReference>
<dbReference type="InterPro" id="IPR015341">
    <property type="entry name" value="Glyco_hydro_38_cen"/>
</dbReference>
<dbReference type="HOGENOM" id="CLU_004690_2_1_1"/>
<proteinExistence type="inferred from homology"/>
<dbReference type="FunFam" id="2.70.98.30:FF:000011">
    <property type="entry name" value="Uncharacterized protein"/>
    <property type="match status" value="1"/>
</dbReference>
<feature type="chain" id="PRO_5017852752" description="Alpha-mannosidase" evidence="7">
    <location>
        <begin position="20"/>
        <end position="971"/>
    </location>
</feature>
<dbReference type="EC" id="3.2.1.-" evidence="7"/>
<dbReference type="Gene3D" id="1.20.1270.50">
    <property type="entry name" value="Glycoside hydrolase family 38, central domain"/>
    <property type="match status" value="2"/>
</dbReference>
<dbReference type="InterPro" id="IPR027291">
    <property type="entry name" value="Glyco_hydro_38_N_sf"/>
</dbReference>
<dbReference type="SMART" id="SM00872">
    <property type="entry name" value="Alpha-mann_mid"/>
    <property type="match status" value="1"/>
</dbReference>
<dbReference type="STRING" id="312017.Q241T0"/>
<dbReference type="OrthoDB" id="2016903at2759"/>
<dbReference type="eggNOG" id="KOG1959">
    <property type="taxonomic scope" value="Eukaryota"/>
</dbReference>
<dbReference type="InterPro" id="IPR013780">
    <property type="entry name" value="Glyco_hydro_b"/>
</dbReference>
<dbReference type="AlphaFoldDB" id="Q241T0"/>
<dbReference type="KEGG" id="tet:TTHERM_00630020"/>
<dbReference type="GeneID" id="7836287"/>
<dbReference type="GO" id="GO:0004559">
    <property type="term" value="F:alpha-mannosidase activity"/>
    <property type="evidence" value="ECO:0007669"/>
    <property type="project" value="InterPro"/>
</dbReference>
<dbReference type="Pfam" id="PF01074">
    <property type="entry name" value="Glyco_hydro_38N"/>
    <property type="match status" value="1"/>
</dbReference>
<feature type="domain" description="Glycoside hydrolase family 38 central" evidence="8">
    <location>
        <begin position="334"/>
        <end position="419"/>
    </location>
</feature>
<keyword evidence="7" id="KW-0732">Signal</keyword>
<keyword evidence="6 7" id="KW-0326">Glycosidase</keyword>
<evidence type="ECO:0000256" key="1">
    <source>
        <dbReference type="ARBA" id="ARBA00009792"/>
    </source>
</evidence>
<organism evidence="9 10">
    <name type="scientific">Tetrahymena thermophila (strain SB210)</name>
    <dbReference type="NCBI Taxonomy" id="312017"/>
    <lineage>
        <taxon>Eukaryota</taxon>
        <taxon>Sar</taxon>
        <taxon>Alveolata</taxon>
        <taxon>Ciliophora</taxon>
        <taxon>Intramacronucleata</taxon>
        <taxon>Oligohymenophorea</taxon>
        <taxon>Hymenostomatida</taxon>
        <taxon>Tetrahymenina</taxon>
        <taxon>Tetrahymenidae</taxon>
        <taxon>Tetrahymena</taxon>
    </lineage>
</organism>
<dbReference type="PANTHER" id="PTHR11607:SF3">
    <property type="entry name" value="LYSOSOMAL ALPHA-MANNOSIDASE"/>
    <property type="match status" value="1"/>
</dbReference>
<dbReference type="GO" id="GO:0006013">
    <property type="term" value="P:mannose metabolic process"/>
    <property type="evidence" value="ECO:0007669"/>
    <property type="project" value="InterPro"/>
</dbReference>
<dbReference type="Pfam" id="PF07748">
    <property type="entry name" value="Glyco_hydro_38C"/>
    <property type="match status" value="1"/>
</dbReference>
<dbReference type="Proteomes" id="UP000009168">
    <property type="component" value="Unassembled WGS sequence"/>
</dbReference>
<evidence type="ECO:0000256" key="6">
    <source>
        <dbReference type="ARBA" id="ARBA00023295"/>
    </source>
</evidence>
<dbReference type="PANTHER" id="PTHR11607">
    <property type="entry name" value="ALPHA-MANNOSIDASE"/>
    <property type="match status" value="1"/>
</dbReference>
<evidence type="ECO:0000256" key="3">
    <source>
        <dbReference type="ARBA" id="ARBA00022801"/>
    </source>
</evidence>
<evidence type="ECO:0000313" key="9">
    <source>
        <dbReference type="EMBL" id="EAS02490.2"/>
    </source>
</evidence>
<dbReference type="SUPFAM" id="SSF88688">
    <property type="entry name" value="Families 57/38 glycoside transferase middle domain"/>
    <property type="match status" value="1"/>
</dbReference>
<feature type="signal peptide" evidence="7">
    <location>
        <begin position="1"/>
        <end position="19"/>
    </location>
</feature>
<dbReference type="RefSeq" id="XP_001022735.2">
    <property type="nucleotide sequence ID" value="XM_001022735.2"/>
</dbReference>
<dbReference type="GO" id="GO:0030246">
    <property type="term" value="F:carbohydrate binding"/>
    <property type="evidence" value="ECO:0007669"/>
    <property type="project" value="InterPro"/>
</dbReference>
<dbReference type="Gene3D" id="3.20.110.10">
    <property type="entry name" value="Glycoside hydrolase 38, N terminal domain"/>
    <property type="match status" value="1"/>
</dbReference>
<keyword evidence="3 7" id="KW-0378">Hydrolase</keyword>
<dbReference type="Pfam" id="PF09261">
    <property type="entry name" value="Alpha-mann_mid"/>
    <property type="match status" value="1"/>
</dbReference>
<dbReference type="InterPro" id="IPR050843">
    <property type="entry name" value="Glycosyl_Hydrlase_38"/>
</dbReference>
<dbReference type="Gene3D" id="2.60.40.1180">
    <property type="entry name" value="Golgi alpha-mannosidase II"/>
    <property type="match status" value="1"/>
</dbReference>
<evidence type="ECO:0000313" key="10">
    <source>
        <dbReference type="Proteomes" id="UP000009168"/>
    </source>
</evidence>
<evidence type="ECO:0000256" key="4">
    <source>
        <dbReference type="ARBA" id="ARBA00022833"/>
    </source>
</evidence>
<name>Q241T0_TETTS</name>
<dbReference type="SUPFAM" id="SSF74650">
    <property type="entry name" value="Galactose mutarotase-like"/>
    <property type="match status" value="1"/>
</dbReference>
<evidence type="ECO:0000256" key="5">
    <source>
        <dbReference type="ARBA" id="ARBA00023157"/>
    </source>
</evidence>
<gene>
    <name evidence="9" type="ORF">TTHERM_00630020</name>
</gene>
<keyword evidence="2 7" id="KW-0479">Metal-binding</keyword>
<comment type="similarity">
    <text evidence="1 7">Belongs to the glycosyl hydrolase 38 family.</text>
</comment>
<dbReference type="Gene3D" id="2.70.98.30">
    <property type="entry name" value="Golgi alpha-mannosidase II, domain 4"/>
    <property type="match status" value="1"/>
</dbReference>
<keyword evidence="5" id="KW-1015">Disulfide bond</keyword>
<protein>
    <recommendedName>
        <fullName evidence="7">Alpha-mannosidase</fullName>
        <ecNumber evidence="7">3.2.1.-</ecNumber>
    </recommendedName>
</protein>
<evidence type="ECO:0000256" key="7">
    <source>
        <dbReference type="RuleBase" id="RU361199"/>
    </source>
</evidence>
<dbReference type="SUPFAM" id="SSF88713">
    <property type="entry name" value="Glycoside hydrolase/deacetylase"/>
    <property type="match status" value="1"/>
</dbReference>
<accession>Q241T0</accession>
<keyword evidence="4 7" id="KW-0862">Zinc</keyword>
<dbReference type="InterPro" id="IPR037094">
    <property type="entry name" value="Glyco_hydro_38_cen_sf"/>
</dbReference>